<dbReference type="KEGG" id="lgi:LOTGIDRAFT_157032"/>
<keyword evidence="2" id="KW-1185">Reference proteome</keyword>
<dbReference type="EMBL" id="KB200129">
    <property type="protein sequence ID" value="ESP03071.1"/>
    <property type="molecule type" value="Genomic_DNA"/>
</dbReference>
<accession>V4B6A4</accession>
<dbReference type="Proteomes" id="UP000030746">
    <property type="component" value="Unassembled WGS sequence"/>
</dbReference>
<evidence type="ECO:0000313" key="2">
    <source>
        <dbReference type="Proteomes" id="UP000030746"/>
    </source>
</evidence>
<organism evidence="1 2">
    <name type="scientific">Lottia gigantea</name>
    <name type="common">Giant owl limpet</name>
    <dbReference type="NCBI Taxonomy" id="225164"/>
    <lineage>
        <taxon>Eukaryota</taxon>
        <taxon>Metazoa</taxon>
        <taxon>Spiralia</taxon>
        <taxon>Lophotrochozoa</taxon>
        <taxon>Mollusca</taxon>
        <taxon>Gastropoda</taxon>
        <taxon>Patellogastropoda</taxon>
        <taxon>Lottioidea</taxon>
        <taxon>Lottiidae</taxon>
        <taxon>Lottia</taxon>
    </lineage>
</organism>
<dbReference type="OrthoDB" id="6106893at2759"/>
<dbReference type="OMA" id="KPICRKY"/>
<sequence length="292" mass="33857">MSAERKAVNYLEKDEETVPTNIITEPRAVENGFEFTTSSTAPELERLLQSPLVRDAQKHAKALQIMDFLWVDSIPQYSSYSFGTDSGIELRVTKRKTLDRVSIEEWGYANNHILLELLKQNQLDTAGFISYIRYTNLSPCLQVRMVFGPFFDKEYREHQAMENFEWSTRRQDIREFQLILKRDNPTIRAFQDANTINDRQNKTYRGGATRYMGNQSDRRKGPFLSDGREICRNFNNDNCNRVDGKMAHNCALCMSSSHSAVGHTHSSANAPTKNYNRLGMGHQFYRHSRYNE</sequence>
<evidence type="ECO:0000313" key="1">
    <source>
        <dbReference type="EMBL" id="ESP03071.1"/>
    </source>
</evidence>
<dbReference type="HOGENOM" id="CLU_954046_0_0_1"/>
<dbReference type="CTD" id="20237179"/>
<dbReference type="RefSeq" id="XP_009046541.1">
    <property type="nucleotide sequence ID" value="XM_009048293.1"/>
</dbReference>
<dbReference type="GeneID" id="20237179"/>
<proteinExistence type="predicted"/>
<dbReference type="AlphaFoldDB" id="V4B6A4"/>
<protein>
    <submittedName>
        <fullName evidence="1">Uncharacterized protein</fullName>
    </submittedName>
</protein>
<reference evidence="1 2" key="1">
    <citation type="journal article" date="2013" name="Nature">
        <title>Insights into bilaterian evolution from three spiralian genomes.</title>
        <authorList>
            <person name="Simakov O."/>
            <person name="Marletaz F."/>
            <person name="Cho S.J."/>
            <person name="Edsinger-Gonzales E."/>
            <person name="Havlak P."/>
            <person name="Hellsten U."/>
            <person name="Kuo D.H."/>
            <person name="Larsson T."/>
            <person name="Lv J."/>
            <person name="Arendt D."/>
            <person name="Savage R."/>
            <person name="Osoegawa K."/>
            <person name="de Jong P."/>
            <person name="Grimwood J."/>
            <person name="Chapman J.A."/>
            <person name="Shapiro H."/>
            <person name="Aerts A."/>
            <person name="Otillar R.P."/>
            <person name="Terry A.Y."/>
            <person name="Boore J.L."/>
            <person name="Grigoriev I.V."/>
            <person name="Lindberg D.R."/>
            <person name="Seaver E.C."/>
            <person name="Weisblat D.A."/>
            <person name="Putnam N.H."/>
            <person name="Rokhsar D.S."/>
        </authorList>
    </citation>
    <scope>NUCLEOTIDE SEQUENCE [LARGE SCALE GENOMIC DNA]</scope>
</reference>
<gene>
    <name evidence="1" type="ORF">LOTGIDRAFT_157032</name>
</gene>
<name>V4B6A4_LOTGI</name>